<accession>A0A255ZTS8</accession>
<evidence type="ECO:0000313" key="3">
    <source>
        <dbReference type="Proteomes" id="UP000216035"/>
    </source>
</evidence>
<reference evidence="2 3" key="1">
    <citation type="submission" date="2017-07" db="EMBL/GenBank/DDBJ databases">
        <title>Flavobacterium cyanobacteriorum sp. nov., isolated from cyanobacterial aggregates in a eutrophic lake.</title>
        <authorList>
            <person name="Cai H."/>
        </authorList>
    </citation>
    <scope>NUCLEOTIDE SEQUENCE [LARGE SCALE GENOMIC DNA]</scope>
    <source>
        <strain evidence="2 3">TH167</strain>
    </source>
</reference>
<evidence type="ECO:0000313" key="2">
    <source>
        <dbReference type="EMBL" id="OYQ44799.1"/>
    </source>
</evidence>
<sequence length="151" mass="17113">MLVYRLGNTRYSNELMVTGAKLFGGRWNNVGTACLYTAESRALALLEYTVNVNISDIPKILSFTVIEIPDTNILELDIQVLPPNWKDFPAPSSTKIFGTNLLNTADKPIIKIPSTIVQQEYNYILNPEHSESQLFKIVNIEDFIYDTRIKS</sequence>
<dbReference type="OrthoDB" id="9789501at2"/>
<comment type="caution">
    <text evidence="2">The sequence shown here is derived from an EMBL/GenBank/DDBJ whole genome shotgun (WGS) entry which is preliminary data.</text>
</comment>
<gene>
    <name evidence="2" type="ORF">CHX27_07235</name>
</gene>
<evidence type="ECO:0000259" key="1">
    <source>
        <dbReference type="SMART" id="SM00953"/>
    </source>
</evidence>
<dbReference type="EMBL" id="NOXX01000189">
    <property type="protein sequence ID" value="OYQ44799.1"/>
    <property type="molecule type" value="Genomic_DNA"/>
</dbReference>
<keyword evidence="3" id="KW-1185">Reference proteome</keyword>
<dbReference type="Pfam" id="PF08808">
    <property type="entry name" value="RES"/>
    <property type="match status" value="1"/>
</dbReference>
<name>A0A255ZTS8_9FLAO</name>
<dbReference type="AlphaFoldDB" id="A0A255ZTS8"/>
<feature type="domain" description="RES" evidence="1">
    <location>
        <begin position="14"/>
        <end position="139"/>
    </location>
</feature>
<organism evidence="2 3">
    <name type="scientific">Flavobacterium aurantiibacter</name>
    <dbReference type="NCBI Taxonomy" id="2023067"/>
    <lineage>
        <taxon>Bacteria</taxon>
        <taxon>Pseudomonadati</taxon>
        <taxon>Bacteroidota</taxon>
        <taxon>Flavobacteriia</taxon>
        <taxon>Flavobacteriales</taxon>
        <taxon>Flavobacteriaceae</taxon>
        <taxon>Flavobacterium</taxon>
    </lineage>
</organism>
<proteinExistence type="predicted"/>
<protein>
    <recommendedName>
        <fullName evidence="1">RES domain-containing protein</fullName>
    </recommendedName>
</protein>
<dbReference type="RefSeq" id="WP_094486094.1">
    <property type="nucleotide sequence ID" value="NZ_NOXX01000189.1"/>
</dbReference>
<dbReference type="Proteomes" id="UP000216035">
    <property type="component" value="Unassembled WGS sequence"/>
</dbReference>
<dbReference type="SMART" id="SM00953">
    <property type="entry name" value="RES"/>
    <property type="match status" value="1"/>
</dbReference>
<dbReference type="InterPro" id="IPR014914">
    <property type="entry name" value="RES_dom"/>
</dbReference>